<dbReference type="RefSeq" id="WP_090588535.1">
    <property type="nucleotide sequence ID" value="NZ_CP104302.1"/>
</dbReference>
<evidence type="ECO:0000313" key="3">
    <source>
        <dbReference type="Proteomes" id="UP000230551"/>
    </source>
</evidence>
<dbReference type="AlphaFoldDB" id="A0A2G5PHA6"/>
<reference evidence="2 3" key="1">
    <citation type="journal article" date="2017" name="Infect. Genet. Evol.">
        <title>The new phylogeny of the genus Mycobacterium: The old and the news.</title>
        <authorList>
            <person name="Tortoli E."/>
            <person name="Fedrizzi T."/>
            <person name="Meehan C.J."/>
            <person name="Trovato A."/>
            <person name="Grottola A."/>
            <person name="Giacobazzi E."/>
            <person name="Serpini G.F."/>
            <person name="Tagliazucchi S."/>
            <person name="Fabio A."/>
            <person name="Bettua C."/>
            <person name="Bertorelli R."/>
            <person name="Frascaro F."/>
            <person name="De Sanctis V."/>
            <person name="Pecorari M."/>
            <person name="Jousson O."/>
            <person name="Segata N."/>
            <person name="Cirillo D.M."/>
        </authorList>
    </citation>
    <scope>NUCLEOTIDE SEQUENCE [LARGE SCALE GENOMIC DNA]</scope>
    <source>
        <strain evidence="2 3">CIP1034565</strain>
    </source>
</reference>
<sequence length="301" mass="31957">MNAAGRLAAFGTGLAVAFAGAYAAAGAIVPESAVTTWQQQAAAHADMPGMDHDSGPTGLSLGQGGYTLGPVRTPPTTAAPGELSFAILGADGTPLRDYDTTHDRDLHLIAVRSDGAQFRHAHPRLDRQTGVWSLPWRWDSAGTYRVFADFQPAEAPALTLSRTVQVAGDFNPIEAGPVRRTAEVDGFTVTLRGDLTPGATEELTVEFARDGRPVTDLQPYLGAFGHLVALRDGDLAFLHAHPDGAEPTADHRGGPTVTFATQAPTAGRYLLYLDFQVDDQVRTATFVVDTAHRHVGEDEHS</sequence>
<comment type="caution">
    <text evidence="2">The sequence shown here is derived from an EMBL/GenBank/DDBJ whole genome shotgun (WGS) entry which is preliminary data.</text>
</comment>
<dbReference type="Proteomes" id="UP000230551">
    <property type="component" value="Unassembled WGS sequence"/>
</dbReference>
<evidence type="ECO:0000256" key="1">
    <source>
        <dbReference type="SAM" id="SignalP"/>
    </source>
</evidence>
<name>A0A2G5PHA6_9MYCO</name>
<dbReference type="STRING" id="85968.GCA_900073015_01679"/>
<accession>A0A2G5PHA6</accession>
<organism evidence="2 3">
    <name type="scientific">Mycolicibacterium brumae</name>
    <dbReference type="NCBI Taxonomy" id="85968"/>
    <lineage>
        <taxon>Bacteria</taxon>
        <taxon>Bacillati</taxon>
        <taxon>Actinomycetota</taxon>
        <taxon>Actinomycetes</taxon>
        <taxon>Mycobacteriales</taxon>
        <taxon>Mycobacteriaceae</taxon>
        <taxon>Mycolicibacterium</taxon>
    </lineage>
</organism>
<evidence type="ECO:0000313" key="2">
    <source>
        <dbReference type="EMBL" id="PIB77540.1"/>
    </source>
</evidence>
<keyword evidence="1" id="KW-0732">Signal</keyword>
<gene>
    <name evidence="2" type="ORF">CQY22_000840</name>
</gene>
<feature type="signal peptide" evidence="1">
    <location>
        <begin position="1"/>
        <end position="23"/>
    </location>
</feature>
<proteinExistence type="predicted"/>
<dbReference type="OrthoDB" id="128043at2"/>
<dbReference type="EMBL" id="PDCN02000001">
    <property type="protein sequence ID" value="PIB77540.1"/>
    <property type="molecule type" value="Genomic_DNA"/>
</dbReference>
<protein>
    <submittedName>
        <fullName evidence="2">Heavy metal-binding domain-containing protein</fullName>
    </submittedName>
</protein>
<feature type="chain" id="PRO_5039102609" evidence="1">
    <location>
        <begin position="24"/>
        <end position="301"/>
    </location>
</feature>
<keyword evidence="3" id="KW-1185">Reference proteome</keyword>